<dbReference type="PROSITE" id="PS51905">
    <property type="entry name" value="ZF_UBZ1"/>
    <property type="match status" value="1"/>
</dbReference>
<feature type="region of interest" description="Disordered" evidence="19">
    <location>
        <begin position="539"/>
        <end position="648"/>
    </location>
</feature>
<keyword evidence="3" id="KW-0963">Cytoplasm</keyword>
<comment type="subcellular location">
    <subcellularLocation>
        <location evidence="2">Cytoplasm</location>
    </subcellularLocation>
    <subcellularLocation>
        <location evidence="1">Nucleus</location>
    </subcellularLocation>
</comment>
<feature type="coiled-coil region" evidence="18">
    <location>
        <begin position="164"/>
        <end position="226"/>
    </location>
</feature>
<feature type="coiled-coil region" evidence="18">
    <location>
        <begin position="430"/>
        <end position="531"/>
    </location>
</feature>
<keyword evidence="13" id="KW-0539">Nucleus</keyword>
<feature type="coiled-coil region" evidence="18">
    <location>
        <begin position="276"/>
        <end position="345"/>
    </location>
</feature>
<evidence type="ECO:0000256" key="15">
    <source>
        <dbReference type="ARBA" id="ARBA00040932"/>
    </source>
</evidence>
<dbReference type="InterPro" id="IPR051002">
    <property type="entry name" value="UBA_autophagy_assoc_protein"/>
</dbReference>
<name>A0AAV7S979_PLEWA</name>
<evidence type="ECO:0000259" key="20">
    <source>
        <dbReference type="PROSITE" id="PS51905"/>
    </source>
</evidence>
<evidence type="ECO:0000256" key="10">
    <source>
        <dbReference type="ARBA" id="ARBA00023054"/>
    </source>
</evidence>
<keyword evidence="22" id="KW-1185">Reference proteome</keyword>
<feature type="domain" description="UBZ1-type" evidence="20">
    <location>
        <begin position="687"/>
        <end position="713"/>
    </location>
</feature>
<dbReference type="GO" id="GO:0045944">
    <property type="term" value="P:positive regulation of transcription by RNA polymerase II"/>
    <property type="evidence" value="ECO:0007669"/>
    <property type="project" value="TreeGrafter"/>
</dbReference>
<dbReference type="GO" id="GO:0008270">
    <property type="term" value="F:zinc ion binding"/>
    <property type="evidence" value="ECO:0007669"/>
    <property type="project" value="UniProtKB-KW"/>
</dbReference>
<evidence type="ECO:0000256" key="7">
    <source>
        <dbReference type="ARBA" id="ARBA00022771"/>
    </source>
</evidence>
<dbReference type="Gene3D" id="2.60.40.2840">
    <property type="match status" value="1"/>
</dbReference>
<dbReference type="Pfam" id="PF18112">
    <property type="entry name" value="Zn-C2H2_12"/>
    <property type="match status" value="1"/>
</dbReference>
<dbReference type="InterPro" id="IPR041641">
    <property type="entry name" value="CALCOCO1/2_Zn_UBZ1"/>
</dbReference>
<evidence type="ECO:0000256" key="1">
    <source>
        <dbReference type="ARBA" id="ARBA00004123"/>
    </source>
</evidence>
<keyword evidence="7 17" id="KW-0863">Zinc-finger</keyword>
<evidence type="ECO:0000313" key="21">
    <source>
        <dbReference type="EMBL" id="KAJ1159830.1"/>
    </source>
</evidence>
<keyword evidence="11" id="KW-0010">Activator</keyword>
<accession>A0AAV7S979</accession>
<evidence type="ECO:0000256" key="9">
    <source>
        <dbReference type="ARBA" id="ARBA00023015"/>
    </source>
</evidence>
<evidence type="ECO:0000256" key="4">
    <source>
        <dbReference type="ARBA" id="ARBA00022553"/>
    </source>
</evidence>
<comment type="function">
    <text evidence="16">Functions as a coactivator for aryl hydrocarbon and nuclear receptors (NR). Recruited to promoters through its contact with the N-terminal basic helix-loop-helix-Per-Arnt-Sim (PAS) domain of transcription factors or coactivators, such as NCOA2. During ER-activation acts synergistically in combination with other NCOA2-binding proteins, such as EP300, CREBBP and CARM1. Involved in the transcriptional activation of target genes in the Wnt/CTNNB1 pathway. Functions as a secondary coactivator in LEF1-mediated transcriptional activation via its interaction with CTNNB1. Coactivator function for nuclear receptors and LEF1/CTNNB1 involves differential utilization of two different activation regions. In association with CCAR1 enhances GATA1- and MED1-mediated transcriptional activation from the gamma-globin promoter during erythroid differentiation of K562 erythroleukemia cells.</text>
</comment>
<dbReference type="InterPro" id="IPR041611">
    <property type="entry name" value="SKICH"/>
</dbReference>
<dbReference type="GO" id="GO:0005634">
    <property type="term" value="C:nucleus"/>
    <property type="evidence" value="ECO:0007669"/>
    <property type="project" value="UniProtKB-SubCell"/>
</dbReference>
<evidence type="ECO:0000256" key="16">
    <source>
        <dbReference type="ARBA" id="ARBA00045799"/>
    </source>
</evidence>
<dbReference type="AlphaFoldDB" id="A0AAV7S979"/>
<comment type="caution">
    <text evidence="21">The sequence shown here is derived from an EMBL/GenBank/DDBJ whole genome shotgun (WGS) entry which is preliminary data.</text>
</comment>
<evidence type="ECO:0000256" key="5">
    <source>
        <dbReference type="ARBA" id="ARBA00022687"/>
    </source>
</evidence>
<reference evidence="21" key="1">
    <citation type="journal article" date="2022" name="bioRxiv">
        <title>Sequencing and chromosome-scale assembly of the giantPleurodeles waltlgenome.</title>
        <authorList>
            <person name="Brown T."/>
            <person name="Elewa A."/>
            <person name="Iarovenko S."/>
            <person name="Subramanian E."/>
            <person name="Araus A.J."/>
            <person name="Petzold A."/>
            <person name="Susuki M."/>
            <person name="Suzuki K.-i.T."/>
            <person name="Hayashi T."/>
            <person name="Toyoda A."/>
            <person name="Oliveira C."/>
            <person name="Osipova E."/>
            <person name="Leigh N.D."/>
            <person name="Simon A."/>
            <person name="Yun M.H."/>
        </authorList>
    </citation>
    <scope>NUCLEOTIDE SEQUENCE</scope>
    <source>
        <strain evidence="21">20211129_DDA</strain>
        <tissue evidence="21">Liver</tissue>
    </source>
</reference>
<evidence type="ECO:0000256" key="3">
    <source>
        <dbReference type="ARBA" id="ARBA00022490"/>
    </source>
</evidence>
<protein>
    <recommendedName>
        <fullName evidence="15">Calcium-binding and coiled-coil domain-containing protein 1</fullName>
    </recommendedName>
</protein>
<dbReference type="PANTHER" id="PTHR31915">
    <property type="entry name" value="SKICH DOMAIN-CONTAINING PROTEIN"/>
    <property type="match status" value="1"/>
</dbReference>
<evidence type="ECO:0000256" key="19">
    <source>
        <dbReference type="SAM" id="MobiDB-lite"/>
    </source>
</evidence>
<dbReference type="Proteomes" id="UP001066276">
    <property type="component" value="Chromosome 4_2"/>
</dbReference>
<evidence type="ECO:0000256" key="8">
    <source>
        <dbReference type="ARBA" id="ARBA00022833"/>
    </source>
</evidence>
<dbReference type="Pfam" id="PF07888">
    <property type="entry name" value="CALCOCO1"/>
    <property type="match status" value="1"/>
</dbReference>
<dbReference type="GO" id="GO:0003713">
    <property type="term" value="F:transcription coactivator activity"/>
    <property type="evidence" value="ECO:0007669"/>
    <property type="project" value="TreeGrafter"/>
</dbReference>
<evidence type="ECO:0000256" key="2">
    <source>
        <dbReference type="ARBA" id="ARBA00004496"/>
    </source>
</evidence>
<dbReference type="EMBL" id="JANPWB010000008">
    <property type="protein sequence ID" value="KAJ1159830.1"/>
    <property type="molecule type" value="Genomic_DNA"/>
</dbReference>
<evidence type="ECO:0000256" key="18">
    <source>
        <dbReference type="SAM" id="Coils"/>
    </source>
</evidence>
<evidence type="ECO:0000256" key="6">
    <source>
        <dbReference type="ARBA" id="ARBA00022723"/>
    </source>
</evidence>
<dbReference type="GO" id="GO:0016055">
    <property type="term" value="P:Wnt signaling pathway"/>
    <property type="evidence" value="ECO:0007669"/>
    <property type="project" value="UniProtKB-KW"/>
</dbReference>
<dbReference type="GO" id="GO:0005737">
    <property type="term" value="C:cytoplasm"/>
    <property type="evidence" value="ECO:0007669"/>
    <property type="project" value="UniProtKB-SubCell"/>
</dbReference>
<evidence type="ECO:0000256" key="11">
    <source>
        <dbReference type="ARBA" id="ARBA00023159"/>
    </source>
</evidence>
<sequence>MPRCVPSNANAVPELQSPARPAQASCKCSVIVVDKRSEAQLMRGRKETFLCWAPWRRAFWSASDWIGIFKVDATSVKDYTTFVWSSTHDGSGEGNSLHCSVQFQAYYLPKAGEQQYQFRYVDCHGIVCGQSTPFTFGDLRPLDDLVTLEDDEASTDMLLVVPKATVLQHQLEESQQERNSLMRSKLQLEEEVGSLKAKVEQLEEELKTSKEDYAKLMKKYQDLSESEAAVTEERDALGRQQVDHVARILELEEGIQFVSEKVLGKEEELERMGVLIKTLQTEKEILNKRLQHEAGEKQQYQTALRTAELGRSEQDLELQALKSHLEEKEAKTLQLHAEVGQLQQKLVLSQQKKLQVDSLCEQLRSTHDLLSANQQKVVLLGEELATASSIRDRTIADLHKSRLEAAETHTKLADMTLKWNEGRGQWWKERADLALSLEAEKEKVARLNIELLKLEKSIQDEKSQKHTLRAELSRERDTNLVQLSEGKRELKELRSALKVMQMEKEQLREEKRELLEYVRKLEERLEKVADVKWSEVAATEEEEMASTEMTLSLTESPLPDSEDESPEDMRGHTKLSPYSLCDNRSPTKKLSSSREPVQEVVISQPAPISSQKKQVPDDSSSDSEAEDEQAAMMSPARSRGEESSLLLPRLGSAFQDMARGSSSGQTWQRIMAASDSVPVARLSSSTRRECPVCKERLSSDCSLAAFQEHVDSHFFYSAHDPFTFE</sequence>
<keyword evidence="12" id="KW-0804">Transcription</keyword>
<evidence type="ECO:0000256" key="13">
    <source>
        <dbReference type="ARBA" id="ARBA00023242"/>
    </source>
</evidence>
<organism evidence="21 22">
    <name type="scientific">Pleurodeles waltl</name>
    <name type="common">Iberian ribbed newt</name>
    <dbReference type="NCBI Taxonomy" id="8319"/>
    <lineage>
        <taxon>Eukaryota</taxon>
        <taxon>Metazoa</taxon>
        <taxon>Chordata</taxon>
        <taxon>Craniata</taxon>
        <taxon>Vertebrata</taxon>
        <taxon>Euteleostomi</taxon>
        <taxon>Amphibia</taxon>
        <taxon>Batrachia</taxon>
        <taxon>Caudata</taxon>
        <taxon>Salamandroidea</taxon>
        <taxon>Salamandridae</taxon>
        <taxon>Pleurodelinae</taxon>
        <taxon>Pleurodeles</taxon>
    </lineage>
</organism>
<keyword evidence="8" id="KW-0862">Zinc</keyword>
<keyword evidence="4" id="KW-0597">Phosphoprotein</keyword>
<evidence type="ECO:0000313" key="22">
    <source>
        <dbReference type="Proteomes" id="UP001066276"/>
    </source>
</evidence>
<dbReference type="Gene3D" id="6.20.250.40">
    <property type="match status" value="1"/>
</dbReference>
<evidence type="ECO:0000256" key="14">
    <source>
        <dbReference type="ARBA" id="ARBA00037963"/>
    </source>
</evidence>
<feature type="compositionally biased region" description="Acidic residues" evidence="19">
    <location>
        <begin position="619"/>
        <end position="629"/>
    </location>
</feature>
<dbReference type="PANTHER" id="PTHR31915:SF5">
    <property type="entry name" value="CALCIUM-BINDING AND COILED-COIL DOMAIN-CONTAINING PROTEIN 1"/>
    <property type="match status" value="1"/>
</dbReference>
<feature type="compositionally biased region" description="Polar residues" evidence="19">
    <location>
        <begin position="582"/>
        <end position="595"/>
    </location>
</feature>
<evidence type="ECO:0000256" key="17">
    <source>
        <dbReference type="PROSITE-ProRule" id="PRU01253"/>
    </source>
</evidence>
<evidence type="ECO:0000256" key="12">
    <source>
        <dbReference type="ARBA" id="ARBA00023163"/>
    </source>
</evidence>
<dbReference type="Pfam" id="PF17751">
    <property type="entry name" value="SKICH"/>
    <property type="match status" value="1"/>
</dbReference>
<keyword evidence="6" id="KW-0479">Metal-binding</keyword>
<keyword evidence="9" id="KW-0805">Transcription regulation</keyword>
<keyword evidence="5" id="KW-0879">Wnt signaling pathway</keyword>
<gene>
    <name evidence="21" type="ORF">NDU88_000335</name>
</gene>
<keyword evidence="10 18" id="KW-0175">Coiled coil</keyword>
<comment type="similarity">
    <text evidence="14">Belongs to the CALCOCO family.</text>
</comment>
<proteinExistence type="inferred from homology"/>
<dbReference type="InterPro" id="IPR012852">
    <property type="entry name" value="CALCOCO1-like"/>
</dbReference>